<dbReference type="Proteomes" id="UP000492821">
    <property type="component" value="Unassembled WGS sequence"/>
</dbReference>
<evidence type="ECO:0000313" key="2">
    <source>
        <dbReference type="WBParaSite" id="Pan_g21623.t1"/>
    </source>
</evidence>
<keyword evidence="1" id="KW-1185">Reference proteome</keyword>
<sequence length="138" mass="15253">MAFYAVKIVCIRGAGIAKQVEGGVQLSGKGEVELLLPEKLIFTTPRSCQGQLRVCYAAESMPSTENSKPYENVDTECPRDNCLISLNLGQSAVSTMLKMKHDEDSLVAEFMKESLKFCPSNRSMIFKRLSSLKCHSVL</sequence>
<reference evidence="1" key="1">
    <citation type="journal article" date="2013" name="Genetics">
        <title>The draft genome and transcriptome of Panagrellus redivivus are shaped by the harsh demands of a free-living lifestyle.</title>
        <authorList>
            <person name="Srinivasan J."/>
            <person name="Dillman A.R."/>
            <person name="Macchietto M.G."/>
            <person name="Heikkinen L."/>
            <person name="Lakso M."/>
            <person name="Fracchia K.M."/>
            <person name="Antoshechkin I."/>
            <person name="Mortazavi A."/>
            <person name="Wong G."/>
            <person name="Sternberg P.W."/>
        </authorList>
    </citation>
    <scope>NUCLEOTIDE SEQUENCE [LARGE SCALE GENOMIC DNA]</scope>
    <source>
        <strain evidence="1">MT8872</strain>
    </source>
</reference>
<dbReference type="AlphaFoldDB" id="A0A7E4ZWD2"/>
<dbReference type="WBParaSite" id="Pan_g21623.t1">
    <property type="protein sequence ID" value="Pan_g21623.t1"/>
    <property type="gene ID" value="Pan_g21623"/>
</dbReference>
<name>A0A7E4ZWD2_PANRE</name>
<organism evidence="1 2">
    <name type="scientific">Panagrellus redivivus</name>
    <name type="common">Microworm</name>
    <dbReference type="NCBI Taxonomy" id="6233"/>
    <lineage>
        <taxon>Eukaryota</taxon>
        <taxon>Metazoa</taxon>
        <taxon>Ecdysozoa</taxon>
        <taxon>Nematoda</taxon>
        <taxon>Chromadorea</taxon>
        <taxon>Rhabditida</taxon>
        <taxon>Tylenchina</taxon>
        <taxon>Panagrolaimomorpha</taxon>
        <taxon>Panagrolaimoidea</taxon>
        <taxon>Panagrolaimidae</taxon>
        <taxon>Panagrellus</taxon>
    </lineage>
</organism>
<proteinExistence type="predicted"/>
<reference evidence="2" key="2">
    <citation type="submission" date="2020-10" db="UniProtKB">
        <authorList>
            <consortium name="WormBaseParasite"/>
        </authorList>
    </citation>
    <scope>IDENTIFICATION</scope>
</reference>
<accession>A0A7E4ZWD2</accession>
<protein>
    <submittedName>
        <fullName evidence="2">ZU5 domain-containing protein</fullName>
    </submittedName>
</protein>
<evidence type="ECO:0000313" key="1">
    <source>
        <dbReference type="Proteomes" id="UP000492821"/>
    </source>
</evidence>